<evidence type="ECO:0000256" key="1">
    <source>
        <dbReference type="SAM" id="Phobius"/>
    </source>
</evidence>
<dbReference type="RefSeq" id="WP_149109100.1">
    <property type="nucleotide sequence ID" value="NZ_CP042425.1"/>
</dbReference>
<dbReference type="EMBL" id="CP042425">
    <property type="protein sequence ID" value="QEL14189.1"/>
    <property type="molecule type" value="Genomic_DNA"/>
</dbReference>
<dbReference type="OrthoDB" id="259265at2"/>
<feature type="transmembrane region" description="Helical" evidence="1">
    <location>
        <begin position="195"/>
        <end position="223"/>
    </location>
</feature>
<keyword evidence="3" id="KW-1185">Reference proteome</keyword>
<evidence type="ECO:0000313" key="2">
    <source>
        <dbReference type="EMBL" id="QEL14189.1"/>
    </source>
</evidence>
<feature type="transmembrane region" description="Helical" evidence="1">
    <location>
        <begin position="292"/>
        <end position="313"/>
    </location>
</feature>
<keyword evidence="1" id="KW-0472">Membrane</keyword>
<sequence length="512" mass="55699">MRQKVGTPGRAAVDSLVTGVRTAVAVAKRLPSRFPVWIALGAVALAAGYAPTLRAPFDFIDDGNLVYPAPPGTTLGGHVELWWQKVHANYEHLGPFRPTLWAHWEVFANVCGGEAKLWRAVRFVWCGLAAGMLLWLFRELKVHPVAALVAGAVAMWNPYRNEIWTSLTLGEGVAMPYALLALVAARKGAHAERPLAWDVVSILGVVTALGCKNTFVALIPAQVALRMFPDGLTLRDGWRRNGWRALALALTVVLPAVHFVYFKLNWHPGQYVPQKPSVEQFVRVLSSLKGAIGLDFLGAGLALALTCVVIQRAEHPSVAAGGLLAAPLLIAAGVVVYLPMDMMSGRYAMPGVWGLDVLIALLLTRLIQLPPSLWQKLAWVGIGIGVLLVLAANLIRQEKIAARSRLLWDVVHYLEQNAGPNAQVAWVSGDSTAGELNVEEGIHVRWHLLNRGRPDISIGLFDRDGKPLDRVELPPLAGEPTFRIAGGPGEGQTFREPYQLGRKVYECSVGRK</sequence>
<protein>
    <recommendedName>
        <fullName evidence="4">Glycosyltransferase RgtA/B/C/D-like domain-containing protein</fullName>
    </recommendedName>
</protein>
<evidence type="ECO:0000313" key="3">
    <source>
        <dbReference type="Proteomes" id="UP000324974"/>
    </source>
</evidence>
<keyword evidence="1" id="KW-1133">Transmembrane helix</keyword>
<feature type="transmembrane region" description="Helical" evidence="1">
    <location>
        <begin position="163"/>
        <end position="183"/>
    </location>
</feature>
<gene>
    <name evidence="2" type="ORF">PX52LOC_01059</name>
</gene>
<feature type="transmembrane region" description="Helical" evidence="1">
    <location>
        <begin position="120"/>
        <end position="137"/>
    </location>
</feature>
<dbReference type="AlphaFoldDB" id="A0A5C1A4Z9"/>
<evidence type="ECO:0008006" key="4">
    <source>
        <dbReference type="Google" id="ProtNLM"/>
    </source>
</evidence>
<keyword evidence="1" id="KW-0812">Transmembrane</keyword>
<proteinExistence type="predicted"/>
<dbReference type="KEGG" id="lrs:PX52LOC_01059"/>
<organism evidence="2 3">
    <name type="scientific">Limnoglobus roseus</name>
    <dbReference type="NCBI Taxonomy" id="2598579"/>
    <lineage>
        <taxon>Bacteria</taxon>
        <taxon>Pseudomonadati</taxon>
        <taxon>Planctomycetota</taxon>
        <taxon>Planctomycetia</taxon>
        <taxon>Gemmatales</taxon>
        <taxon>Gemmataceae</taxon>
        <taxon>Limnoglobus</taxon>
    </lineage>
</organism>
<accession>A0A5C1A4Z9</accession>
<feature type="transmembrane region" description="Helical" evidence="1">
    <location>
        <begin position="319"/>
        <end position="340"/>
    </location>
</feature>
<feature type="transmembrane region" description="Helical" evidence="1">
    <location>
        <begin position="243"/>
        <end position="262"/>
    </location>
</feature>
<name>A0A5C1A4Z9_9BACT</name>
<reference evidence="3" key="1">
    <citation type="submission" date="2019-08" db="EMBL/GenBank/DDBJ databases">
        <title>Limnoglobus roseus gen. nov., sp. nov., a novel freshwater planctomycete with a giant genome from the family Gemmataceae.</title>
        <authorList>
            <person name="Kulichevskaya I.S."/>
            <person name="Naumoff D.G."/>
            <person name="Miroshnikov K."/>
            <person name="Ivanova A."/>
            <person name="Philippov D.A."/>
            <person name="Hakobyan A."/>
            <person name="Rijpstra I.C."/>
            <person name="Sinninghe Damste J.S."/>
            <person name="Liesack W."/>
            <person name="Dedysh S.N."/>
        </authorList>
    </citation>
    <scope>NUCLEOTIDE SEQUENCE [LARGE SCALE GENOMIC DNA]</scope>
    <source>
        <strain evidence="3">PX52</strain>
    </source>
</reference>
<feature type="transmembrane region" description="Helical" evidence="1">
    <location>
        <begin position="373"/>
        <end position="395"/>
    </location>
</feature>
<dbReference type="Proteomes" id="UP000324974">
    <property type="component" value="Chromosome"/>
</dbReference>